<keyword evidence="4" id="KW-1185">Reference proteome</keyword>
<feature type="compositionally biased region" description="Polar residues" evidence="1">
    <location>
        <begin position="786"/>
        <end position="810"/>
    </location>
</feature>
<sequence length="1166" mass="120870">MYYDSPNLLTPEFSRWAGYPFVLAERVVFGLVLLNAFLLILGVIAGQLLVTVALCWWIKWLAIEGVRLVATHCYPTTEEKSTETESRNISDDRQTTRSHSTQTFPISIPAQRYDIATPTQFTGIAANSYERVLKTARRAQELETPSASESSYTTQDTQGESRRREEGHSVSASIPTVNPAGSEPSPPLSHASTSSDVAATLERDVAVEYDPSMLPSSSLSPLPTAADNKPPLVKVSLQSTDPSPPSSTSTSPVSEEYQEQLTSSHTETQVSSGSLALGSDSTDIDTETNAPILVRGVGGAVSSSISSSTATLSPSASIVESSTPPIGTSMATPSITTRQASDVNLESQPPPTLTISSSDLGTSSQGTDVADTGPPRPQDSFNLSAARNLLETTAIIEPPASVPADSATRITIEATAGPSSPLPGTELLTSTSTLSVSAPVTTTAKPSSTTATPTEAPAASSSSIPISDSLSGDIGRGGGSGTNNEHSSSFEGTIISDSDRTSILASTSSGGNNGARSEGAGMGVDVKGKGKEKEKKKGMRIPIQRAVKPLPRRARITDANGPPPSGTGAKGKEKEAAKGESQPSSSSEEFGDSSSAATSTSAANVGGSGVQNKGKGKGKERDVGSLTEGQSGADIMSDSKETESPSDESPSTHFNTAIPTLNPTPAVNPVFTNSSFLNVLMSNQAPVTYPITISRLSFVGPNPKPYPFVFGTQSFDLSRWVPQPAPITGPDGEGSGNSLDLGARTLGSTAAPTSSFDGGSGSIMRTREDVPKTKSVTGVVTTPKNSVFASTSSEPRAESALTSSGNTGSATLPVRPSLLGISDLRLGTGGPSTSTRVGIGHGEGIASSRAGGTSDNEDGSRMRLAVLSPEGSTSLPTTISTSVAVSNSLLPSPSSSSPSVTSFSPPAVQMATPIPALVSPTDFRTRLRYPLPSTDVQAAFPRRSAVELPTASASLLSANDALTAVAVETRVAIGNLLPSPVGRALTPRPVPPESMPLSLSLDFPSSSTTLSMPTSLPPSADSPIGINHLEALPFAGVDLRELDPSSSSSHSVIDTTSRIRTSPVATQALASSSAPSSAAIAAQERINFPARCILPSHGDSTSYTDDECCVCHETLFDGVLFDKSRVDYDVKVVEEALGLVWCRNCWKSLHRGCWDGFYLRDEELYG</sequence>
<feature type="compositionally biased region" description="Polar residues" evidence="1">
    <location>
        <begin position="653"/>
        <end position="662"/>
    </location>
</feature>
<keyword evidence="2" id="KW-1133">Transmembrane helix</keyword>
<feature type="region of interest" description="Disordered" evidence="1">
    <location>
        <begin position="138"/>
        <end position="197"/>
    </location>
</feature>
<keyword evidence="2" id="KW-0812">Transmembrane</keyword>
<feature type="region of interest" description="Disordered" evidence="1">
    <location>
        <begin position="729"/>
        <end position="765"/>
    </location>
</feature>
<feature type="compositionally biased region" description="Polar residues" evidence="1">
    <location>
        <begin position="319"/>
        <end position="367"/>
    </location>
</feature>
<evidence type="ECO:0000256" key="1">
    <source>
        <dbReference type="SAM" id="MobiDB-lite"/>
    </source>
</evidence>
<feature type="region of interest" description="Disordered" evidence="1">
    <location>
        <begin position="303"/>
        <end position="381"/>
    </location>
</feature>
<feature type="compositionally biased region" description="Polar residues" evidence="1">
    <location>
        <begin position="746"/>
        <end position="757"/>
    </location>
</feature>
<feature type="transmembrane region" description="Helical" evidence="2">
    <location>
        <begin position="28"/>
        <end position="58"/>
    </location>
</feature>
<reference evidence="3 4" key="1">
    <citation type="submission" date="2024-05" db="EMBL/GenBank/DDBJ databases">
        <title>A draft genome resource for the thread blight pathogen Marasmius tenuissimus strain MS-2.</title>
        <authorList>
            <person name="Yulfo-Soto G.E."/>
            <person name="Baruah I.K."/>
            <person name="Amoako-Attah I."/>
            <person name="Bukari Y."/>
            <person name="Meinhardt L.W."/>
            <person name="Bailey B.A."/>
            <person name="Cohen S.P."/>
        </authorList>
    </citation>
    <scope>NUCLEOTIDE SEQUENCE [LARGE SCALE GENOMIC DNA]</scope>
    <source>
        <strain evidence="3 4">MS-2</strain>
    </source>
</reference>
<proteinExistence type="predicted"/>
<accession>A0ABR2Z7A1</accession>
<feature type="compositionally biased region" description="Basic and acidic residues" evidence="1">
    <location>
        <begin position="159"/>
        <end position="168"/>
    </location>
</feature>
<feature type="region of interest" description="Disordered" evidence="1">
    <location>
        <begin position="212"/>
        <end position="284"/>
    </location>
</feature>
<feature type="compositionally biased region" description="Basic and acidic residues" evidence="1">
    <location>
        <begin position="77"/>
        <end position="95"/>
    </location>
</feature>
<evidence type="ECO:0000256" key="2">
    <source>
        <dbReference type="SAM" id="Phobius"/>
    </source>
</evidence>
<feature type="compositionally biased region" description="Polar residues" evidence="1">
    <location>
        <begin position="259"/>
        <end position="274"/>
    </location>
</feature>
<feature type="compositionally biased region" description="Low complexity" evidence="1">
    <location>
        <begin position="433"/>
        <end position="473"/>
    </location>
</feature>
<feature type="compositionally biased region" description="Low complexity" evidence="1">
    <location>
        <begin position="579"/>
        <end position="603"/>
    </location>
</feature>
<organism evidence="3 4">
    <name type="scientific">Marasmius tenuissimus</name>
    <dbReference type="NCBI Taxonomy" id="585030"/>
    <lineage>
        <taxon>Eukaryota</taxon>
        <taxon>Fungi</taxon>
        <taxon>Dikarya</taxon>
        <taxon>Basidiomycota</taxon>
        <taxon>Agaricomycotina</taxon>
        <taxon>Agaricomycetes</taxon>
        <taxon>Agaricomycetidae</taxon>
        <taxon>Agaricales</taxon>
        <taxon>Marasmiineae</taxon>
        <taxon>Marasmiaceae</taxon>
        <taxon>Marasmius</taxon>
    </lineage>
</organism>
<feature type="region of interest" description="Disordered" evidence="1">
    <location>
        <begin position="433"/>
        <end position="662"/>
    </location>
</feature>
<dbReference type="EMBL" id="JBBXMP010000850">
    <property type="protein sequence ID" value="KAL0056874.1"/>
    <property type="molecule type" value="Genomic_DNA"/>
</dbReference>
<feature type="region of interest" description="Disordered" evidence="1">
    <location>
        <begin position="77"/>
        <end position="103"/>
    </location>
</feature>
<protein>
    <submittedName>
        <fullName evidence="3">Uncharacterized protein</fullName>
    </submittedName>
</protein>
<feature type="compositionally biased region" description="Low complexity" evidence="1">
    <location>
        <begin position="212"/>
        <end position="223"/>
    </location>
</feature>
<name>A0ABR2Z7A1_9AGAR</name>
<feature type="compositionally biased region" description="Polar residues" evidence="1">
    <location>
        <begin position="143"/>
        <end position="158"/>
    </location>
</feature>
<comment type="caution">
    <text evidence="3">The sequence shown here is derived from an EMBL/GenBank/DDBJ whole genome shotgun (WGS) entry which is preliminary data.</text>
</comment>
<gene>
    <name evidence="3" type="ORF">AAF712_016511</name>
</gene>
<dbReference type="Proteomes" id="UP001437256">
    <property type="component" value="Unassembled WGS sequence"/>
</dbReference>
<evidence type="ECO:0000313" key="4">
    <source>
        <dbReference type="Proteomes" id="UP001437256"/>
    </source>
</evidence>
<feature type="compositionally biased region" description="Low complexity" evidence="1">
    <location>
        <begin position="303"/>
        <end position="318"/>
    </location>
</feature>
<feature type="region of interest" description="Disordered" evidence="1">
    <location>
        <begin position="786"/>
        <end position="859"/>
    </location>
</feature>
<evidence type="ECO:0000313" key="3">
    <source>
        <dbReference type="EMBL" id="KAL0056874.1"/>
    </source>
</evidence>
<keyword evidence="2" id="KW-0472">Membrane</keyword>
<feature type="compositionally biased region" description="Basic and acidic residues" evidence="1">
    <location>
        <begin position="526"/>
        <end position="535"/>
    </location>
</feature>
<feature type="compositionally biased region" description="Polar residues" evidence="1">
    <location>
        <begin position="482"/>
        <end position="491"/>
    </location>
</feature>
<feature type="compositionally biased region" description="Polar residues" evidence="1">
    <location>
        <begin position="501"/>
        <end position="510"/>
    </location>
</feature>